<evidence type="ECO:0000256" key="6">
    <source>
        <dbReference type="ARBA" id="ARBA00022821"/>
    </source>
</evidence>
<dbReference type="EC" id="3.2.2.6" evidence="2"/>
<dbReference type="Gene3D" id="3.40.50.10140">
    <property type="entry name" value="Toll/interleukin-1 receptor homology (TIR) domain"/>
    <property type="match status" value="1"/>
</dbReference>
<keyword evidence="12" id="KW-0812">Transmembrane</keyword>
<feature type="compositionally biased region" description="Basic residues" evidence="11">
    <location>
        <begin position="1232"/>
        <end position="1248"/>
    </location>
</feature>
<dbReference type="SUPFAM" id="SSF52058">
    <property type="entry name" value="L domain-like"/>
    <property type="match status" value="1"/>
</dbReference>
<dbReference type="InterPro" id="IPR032675">
    <property type="entry name" value="LRR_dom_sf"/>
</dbReference>
<dbReference type="InterPro" id="IPR000157">
    <property type="entry name" value="TIR_dom"/>
</dbReference>
<feature type="region of interest" description="Disordered" evidence="11">
    <location>
        <begin position="1149"/>
        <end position="1189"/>
    </location>
</feature>
<dbReference type="InterPro" id="IPR035897">
    <property type="entry name" value="Toll_tir_struct_dom_sf"/>
</dbReference>
<keyword evidence="3" id="KW-0433">Leucine-rich repeat</keyword>
<feature type="compositionally biased region" description="Basic residues" evidence="11">
    <location>
        <begin position="1154"/>
        <end position="1169"/>
    </location>
</feature>
<comment type="caution">
    <text evidence="14">The sequence shown here is derived from an EMBL/GenBank/DDBJ whole genome shotgun (WGS) entry which is preliminary data.</text>
</comment>
<dbReference type="Pfam" id="PF01779">
    <property type="entry name" value="Ribosomal_L29e"/>
    <property type="match status" value="1"/>
</dbReference>
<evidence type="ECO:0000256" key="5">
    <source>
        <dbReference type="ARBA" id="ARBA00022801"/>
    </source>
</evidence>
<evidence type="ECO:0000256" key="12">
    <source>
        <dbReference type="SAM" id="Phobius"/>
    </source>
</evidence>
<dbReference type="Pfam" id="PF01582">
    <property type="entry name" value="TIR"/>
    <property type="match status" value="1"/>
</dbReference>
<keyword evidence="7" id="KW-0689">Ribosomal protein</keyword>
<dbReference type="InterPro" id="IPR002673">
    <property type="entry name" value="Ribosomal_eL29"/>
</dbReference>
<feature type="domain" description="TIR" evidence="13">
    <location>
        <begin position="62"/>
        <end position="226"/>
    </location>
</feature>
<dbReference type="Pfam" id="PF23282">
    <property type="entry name" value="WHD_ROQ1"/>
    <property type="match status" value="1"/>
</dbReference>
<gene>
    <name evidence="14" type="ORF">HID58_011042</name>
</gene>
<dbReference type="Pfam" id="PF07725">
    <property type="entry name" value="LRR_3"/>
    <property type="match status" value="1"/>
</dbReference>
<dbReference type="InterPro" id="IPR044974">
    <property type="entry name" value="Disease_R_plants"/>
</dbReference>
<dbReference type="SUPFAM" id="SSF52540">
    <property type="entry name" value="P-loop containing nucleoside triphosphate hydrolases"/>
    <property type="match status" value="1"/>
</dbReference>
<evidence type="ECO:0000256" key="10">
    <source>
        <dbReference type="ARBA" id="ARBA00047304"/>
    </source>
</evidence>
<keyword evidence="12" id="KW-0472">Membrane</keyword>
<evidence type="ECO:0000256" key="8">
    <source>
        <dbReference type="ARBA" id="ARBA00023027"/>
    </source>
</evidence>
<comment type="catalytic activity">
    <reaction evidence="10">
        <text>NAD(+) + H2O = ADP-D-ribose + nicotinamide + H(+)</text>
        <dbReference type="Rhea" id="RHEA:16301"/>
        <dbReference type="ChEBI" id="CHEBI:15377"/>
        <dbReference type="ChEBI" id="CHEBI:15378"/>
        <dbReference type="ChEBI" id="CHEBI:17154"/>
        <dbReference type="ChEBI" id="CHEBI:57540"/>
        <dbReference type="ChEBI" id="CHEBI:57967"/>
        <dbReference type="EC" id="3.2.2.6"/>
    </reaction>
    <physiologicalReaction direction="left-to-right" evidence="10">
        <dbReference type="Rhea" id="RHEA:16302"/>
    </physiologicalReaction>
</comment>
<evidence type="ECO:0000256" key="11">
    <source>
        <dbReference type="SAM" id="MobiDB-lite"/>
    </source>
</evidence>
<dbReference type="PANTHER" id="PTHR11017:SF345">
    <property type="entry name" value="AAA+ ATPASE DOMAIN-CONTAINING PROTEIN"/>
    <property type="match status" value="1"/>
</dbReference>
<evidence type="ECO:0000313" key="14">
    <source>
        <dbReference type="EMBL" id="KAH0933925.1"/>
    </source>
</evidence>
<evidence type="ECO:0000259" key="13">
    <source>
        <dbReference type="PROSITE" id="PS50104"/>
    </source>
</evidence>
<keyword evidence="6" id="KW-0611">Plant defense</keyword>
<evidence type="ECO:0000313" key="15">
    <source>
        <dbReference type="Proteomes" id="UP000824890"/>
    </source>
</evidence>
<evidence type="ECO:0000256" key="1">
    <source>
        <dbReference type="ARBA" id="ARBA00010247"/>
    </source>
</evidence>
<reference evidence="14 15" key="1">
    <citation type="submission" date="2021-05" db="EMBL/GenBank/DDBJ databases">
        <title>Genome Assembly of Synthetic Allotetraploid Brassica napus Reveals Homoeologous Exchanges between Subgenomes.</title>
        <authorList>
            <person name="Davis J.T."/>
        </authorList>
    </citation>
    <scope>NUCLEOTIDE SEQUENCE [LARGE SCALE GENOMIC DNA]</scope>
    <source>
        <strain evidence="15">cv. Da-Ae</strain>
        <tissue evidence="14">Seedling</tissue>
    </source>
</reference>
<dbReference type="InterPro" id="IPR042197">
    <property type="entry name" value="Apaf_helical"/>
</dbReference>
<dbReference type="Pfam" id="PF20160">
    <property type="entry name" value="C-JID"/>
    <property type="match status" value="1"/>
</dbReference>
<dbReference type="InterPro" id="IPR027417">
    <property type="entry name" value="P-loop_NTPase"/>
</dbReference>
<dbReference type="Gene3D" id="6.10.140.1730">
    <property type="match status" value="1"/>
</dbReference>
<dbReference type="InterPro" id="IPR036390">
    <property type="entry name" value="WH_DNA-bd_sf"/>
</dbReference>
<dbReference type="PANTHER" id="PTHR11017">
    <property type="entry name" value="LEUCINE-RICH REPEAT-CONTAINING PROTEIN"/>
    <property type="match status" value="1"/>
</dbReference>
<dbReference type="InterPro" id="IPR002182">
    <property type="entry name" value="NB-ARC"/>
</dbReference>
<dbReference type="Gene3D" id="3.40.50.300">
    <property type="entry name" value="P-loop containing nucleotide triphosphate hydrolases"/>
    <property type="match status" value="1"/>
</dbReference>
<dbReference type="SMART" id="SM00255">
    <property type="entry name" value="TIR"/>
    <property type="match status" value="1"/>
</dbReference>
<name>A0ABQ8DZM5_BRANA</name>
<evidence type="ECO:0000256" key="9">
    <source>
        <dbReference type="ARBA" id="ARBA00023274"/>
    </source>
</evidence>
<keyword evidence="8" id="KW-0520">NAD</keyword>
<dbReference type="Gene3D" id="3.80.10.10">
    <property type="entry name" value="Ribonuclease Inhibitor"/>
    <property type="match status" value="2"/>
</dbReference>
<feature type="region of interest" description="Disordered" evidence="11">
    <location>
        <begin position="1221"/>
        <end position="1278"/>
    </location>
</feature>
<evidence type="ECO:0000256" key="7">
    <source>
        <dbReference type="ARBA" id="ARBA00022980"/>
    </source>
</evidence>
<dbReference type="Proteomes" id="UP000824890">
    <property type="component" value="Unassembled WGS sequence"/>
</dbReference>
<keyword evidence="12" id="KW-1133">Transmembrane helix</keyword>
<keyword evidence="15" id="KW-1185">Reference proteome</keyword>
<protein>
    <recommendedName>
        <fullName evidence="2">ADP-ribosyl cyclase/cyclic ADP-ribose hydrolase</fullName>
        <ecNumber evidence="2">3.2.2.6</ecNumber>
    </recommendedName>
</protein>
<feature type="transmembrane region" description="Helical" evidence="12">
    <location>
        <begin position="6"/>
        <end position="24"/>
    </location>
</feature>
<proteinExistence type="inferred from homology"/>
<organism evidence="14 15">
    <name type="scientific">Brassica napus</name>
    <name type="common">Rape</name>
    <dbReference type="NCBI Taxonomy" id="3708"/>
    <lineage>
        <taxon>Eukaryota</taxon>
        <taxon>Viridiplantae</taxon>
        <taxon>Streptophyta</taxon>
        <taxon>Embryophyta</taxon>
        <taxon>Tracheophyta</taxon>
        <taxon>Spermatophyta</taxon>
        <taxon>Magnoliopsida</taxon>
        <taxon>eudicotyledons</taxon>
        <taxon>Gunneridae</taxon>
        <taxon>Pentapetalae</taxon>
        <taxon>rosids</taxon>
        <taxon>malvids</taxon>
        <taxon>Brassicales</taxon>
        <taxon>Brassicaceae</taxon>
        <taxon>Brassiceae</taxon>
        <taxon>Brassica</taxon>
    </lineage>
</organism>
<dbReference type="EMBL" id="JAGKQM010000003">
    <property type="protein sequence ID" value="KAH0933925.1"/>
    <property type="molecule type" value="Genomic_DNA"/>
</dbReference>
<keyword evidence="9" id="KW-0687">Ribonucleoprotein</keyword>
<dbReference type="InterPro" id="IPR045344">
    <property type="entry name" value="C-JID"/>
</dbReference>
<dbReference type="InterPro" id="IPR058192">
    <property type="entry name" value="WHD_ROQ1-like"/>
</dbReference>
<evidence type="ECO:0000256" key="4">
    <source>
        <dbReference type="ARBA" id="ARBA00022737"/>
    </source>
</evidence>
<evidence type="ECO:0000256" key="3">
    <source>
        <dbReference type="ARBA" id="ARBA00022614"/>
    </source>
</evidence>
<dbReference type="PRINTS" id="PR00364">
    <property type="entry name" value="DISEASERSIST"/>
</dbReference>
<keyword evidence="5" id="KW-0378">Hydrolase</keyword>
<dbReference type="PROSITE" id="PS50104">
    <property type="entry name" value="TIR"/>
    <property type="match status" value="1"/>
</dbReference>
<comment type="similarity">
    <text evidence="1">Belongs to the eukaryotic ribosomal protein eL29 family.</text>
</comment>
<dbReference type="Pfam" id="PF00931">
    <property type="entry name" value="NB-ARC"/>
    <property type="match status" value="1"/>
</dbReference>
<dbReference type="Gene3D" id="1.10.8.430">
    <property type="entry name" value="Helical domain of apoptotic protease-activating factors"/>
    <property type="match status" value="1"/>
</dbReference>
<dbReference type="InterPro" id="IPR011713">
    <property type="entry name" value="Leu-rich_rpt_3"/>
</dbReference>
<dbReference type="SUPFAM" id="SSF46785">
    <property type="entry name" value="Winged helix' DNA-binding domain"/>
    <property type="match status" value="1"/>
</dbReference>
<accession>A0ABQ8DZM5</accession>
<dbReference type="SUPFAM" id="SSF52200">
    <property type="entry name" value="Toll/Interleukin receptor TIR domain"/>
    <property type="match status" value="1"/>
</dbReference>
<sequence length="1278" mass="144221">MDSPSLYPAIGFLTLLVTTFLMAYKRYKLHQNKDIIAYSLSPSSLSSSLSHSSLPSLVSRNWRHQVFPSFRGEDVRRGFLSHIQKEFERKGITLFIDNDIDRSKSIGPELIEAIRRSKISVVLISKNYASSTWCLNELVEIIKCRKELDQIVMIVFYEVDPSDVKKQSGEFGNVFEKTCQGKTVEDVARWREALEEVAKIAGYDSRSWTNEADMIEKVAKDVSNMLNVAPPSSGLDELVGIESHITEISSVLSLASDEVRMVGIWGPAGIGKTTIARTLFSIISHHFTHTAFVESTKRGYNDDTAFKLRLQEQLLSQTLDHKDMKIDHLGVAEARLKDKKVLVVLDDVEEAMQLQAMACKTQWFGHGSRIIITTKDIKVLKAHGISHVYHVDYPRGSEALEILCLSAFGQKSPYAGFEELTMEVVSLAGKLPLGLSVFGSYMRGMSKDEWTHALPRLRTSLDGNIEKVLRLSYDALCDKDKTLFLHIACFFKHEKAKDMLECLEESGLDVKHGLQVLTERSLVSTNRVGYLLMHSLLQQMGKEIIRKEDINEPRRRRFLMDAHDICNVLSDTTVSGAVLGIDLGINAVKEELSLDERALEGMSRLQFLRVYNDNKLILPRGLNNLPRKLRLLHWYRFPMSFLPCEFRAEFLVNLKMQHSHLEKLWEGPPAVPDLSSATNLEALILTGCRNLEELPSSVKNLESLVELRLEGCPTPKDLYAKISLWKSPSQIHVFECSGLRVLRDVDTAGVTLSLYCDTKIKKMPSWIKLLAHLHSIALTRCHSLKVFPRVPNSIQALDLSETGIQEVPAWIKNLSRLTSLSMVGCKKLKIIPANINMESLSSLDLSHCTRLKTFPEISTRLERLNLENTGIEKVSLSINYWLYLVDLSMRGCKSLRVFSNVREDSMEVLHLCGEEEEEEDRSLRLDLNGCKNLVSLHQLPDSLICLDACNCELLETVDGFFYNPQVNVHFDNCLKLNEEARELIQTSASSLAVLPGGEVPSYFHHQCTGSSLTIPFIKDMDIPDYLRFKACVLLSSFSGTPRTFGVSWCIFDTRKADPVGHGLCLFSKEKLGTDHLFTFEGSFSLEKDKDHGEVVELWLVFQIVNEQRMKGSWKWESVEADSQKLRIMGCGVRFLDVLGDMGGSSYQVEEKTSKVKKANHFEKKRKKKVNPVPFKDNEKSSEDLSDTDSGKELGLCCICIAVSNSSRADLSDAVCTEMAKSKNHTAHNQSAKAHKNGIKKPRRHRHTPTRGMDPKFLRNQRYARKHNVKSGENASVDG</sequence>
<evidence type="ECO:0000256" key="2">
    <source>
        <dbReference type="ARBA" id="ARBA00011982"/>
    </source>
</evidence>
<keyword evidence="4" id="KW-0677">Repeat</keyword>